<dbReference type="InterPro" id="IPR002500">
    <property type="entry name" value="PAPS_reduct_dom"/>
</dbReference>
<feature type="compositionally biased region" description="Basic residues" evidence="1">
    <location>
        <begin position="1"/>
        <end position="13"/>
    </location>
</feature>
<keyword evidence="3" id="KW-0614">Plasmid</keyword>
<sequence length="223" mass="25841">MLPRDHKRSKPGTRLRFPQQSPSLQTRWCSSALKIDVGRRALNNQERFKGKKILFITGERREESANRSKYNQLEAHACDRRYGKTARLVDAWRPVLHWTEEEVWEVIERHRILAPVPYRLGWSRSSCMTCIYNSQRIWSTIRHYWPERAGKIAQYEQTFGVTVSRKKIDVIDLGSAVAPIQISDVEALEQVSREDYTLPIFVPEGQKWVLPGGAFGREACGSD</sequence>
<dbReference type="PANTHER" id="PTHR43196:SF2">
    <property type="entry name" value="PHOSPHOADENOSINE PHOSPHOSULFATE REDUCTASE"/>
    <property type="match status" value="1"/>
</dbReference>
<gene>
    <name evidence="3" type="ORF">pPG010208_6</name>
</gene>
<dbReference type="InterPro" id="IPR014729">
    <property type="entry name" value="Rossmann-like_a/b/a_fold"/>
</dbReference>
<name>G0XA61_ECOLX</name>
<dbReference type="EMBL" id="HQ023861">
    <property type="protein sequence ID" value="ADM62399.1"/>
    <property type="molecule type" value="Genomic_DNA"/>
</dbReference>
<proteinExistence type="predicted"/>
<evidence type="ECO:0000313" key="3">
    <source>
        <dbReference type="EMBL" id="ADM62399.1"/>
    </source>
</evidence>
<feature type="region of interest" description="Disordered" evidence="1">
    <location>
        <begin position="1"/>
        <end position="21"/>
    </location>
</feature>
<dbReference type="Gene3D" id="3.40.50.620">
    <property type="entry name" value="HUPs"/>
    <property type="match status" value="1"/>
</dbReference>
<protein>
    <recommendedName>
        <fullName evidence="2">Phosphoadenosine phosphosulphate reductase domain-containing protein</fullName>
    </recommendedName>
</protein>
<dbReference type="InterPro" id="IPR050128">
    <property type="entry name" value="Sulfate_adenylyltrnsfr_sub2"/>
</dbReference>
<dbReference type="GO" id="GO:0003824">
    <property type="term" value="F:catalytic activity"/>
    <property type="evidence" value="ECO:0007669"/>
    <property type="project" value="InterPro"/>
</dbReference>
<dbReference type="SUPFAM" id="SSF52402">
    <property type="entry name" value="Adenine nucleotide alpha hydrolases-like"/>
    <property type="match status" value="1"/>
</dbReference>
<geneLocation type="plasmid" evidence="3">
    <name>pPG010208</name>
</geneLocation>
<dbReference type="Pfam" id="PF01507">
    <property type="entry name" value="PAPS_reduct"/>
    <property type="match status" value="1"/>
</dbReference>
<dbReference type="AlphaFoldDB" id="G0XA61"/>
<evidence type="ECO:0000256" key="1">
    <source>
        <dbReference type="SAM" id="MobiDB-lite"/>
    </source>
</evidence>
<dbReference type="PANTHER" id="PTHR43196">
    <property type="entry name" value="SULFATE ADENYLYLTRANSFERASE SUBUNIT 2"/>
    <property type="match status" value="1"/>
</dbReference>
<organism evidence="3">
    <name type="scientific">Escherichia coli</name>
    <dbReference type="NCBI Taxonomy" id="562"/>
    <lineage>
        <taxon>Bacteria</taxon>
        <taxon>Pseudomonadati</taxon>
        <taxon>Pseudomonadota</taxon>
        <taxon>Gammaproteobacteria</taxon>
        <taxon>Enterobacterales</taxon>
        <taxon>Enterobacteriaceae</taxon>
        <taxon>Escherichia</taxon>
    </lineage>
</organism>
<feature type="domain" description="Phosphoadenosine phosphosulphate reductase" evidence="2">
    <location>
        <begin position="18"/>
        <end position="130"/>
    </location>
</feature>
<reference evidence="3" key="1">
    <citation type="submission" date="2010-07" db="EMBL/GenBank/DDBJ databases">
        <authorList>
            <person name="Fernandez-Alarcon C.L."/>
            <person name="Johnson T.J."/>
            <person name="Nolan L.K."/>
            <person name="Singer R.S."/>
        </authorList>
    </citation>
    <scope>NUCLEOTIDE SEQUENCE</scope>
    <source>
        <strain evidence="3">PG010208</strain>
        <plasmid evidence="3">pPG010208</plasmid>
    </source>
</reference>
<accession>G0XA61</accession>
<evidence type="ECO:0000259" key="2">
    <source>
        <dbReference type="Pfam" id="PF01507"/>
    </source>
</evidence>
<reference evidence="3" key="2">
    <citation type="journal article" date="2011" name="PLoS ONE">
        <title>Comparative Genomics of Multidrug Resistance-Encoding IncA/C Plasmids from Commensal and Pathogenic Escherichia coli from Multiple Animal Sources.</title>
        <authorList>
            <person name="Fernandez-Alarcon C."/>
            <person name="Singer R.S."/>
            <person name="Johnson T.J."/>
        </authorList>
    </citation>
    <scope>NUCLEOTIDE SEQUENCE</scope>
    <source>
        <strain evidence="3">PG010208</strain>
        <plasmid evidence="3">pPG010208</plasmid>
    </source>
</reference>